<proteinExistence type="predicted"/>
<organism evidence="5 6">
    <name type="scientific">Bifidobacterium crudilactis</name>
    <dbReference type="NCBI Taxonomy" id="327277"/>
    <lineage>
        <taxon>Bacteria</taxon>
        <taxon>Bacillati</taxon>
        <taxon>Actinomycetota</taxon>
        <taxon>Actinomycetes</taxon>
        <taxon>Bifidobacteriales</taxon>
        <taxon>Bifidobacteriaceae</taxon>
        <taxon>Bifidobacterium</taxon>
    </lineage>
</organism>
<sequence length="221" mass="24672">MDEHDFSSKIDSITPSPAQLRALTHPIRLRLLGLLRIDGPQTASDLARRTGLNTGSTSYHLRMLAKNGFIEKDQDRSKGRKLFWKSSNTATVTNTPHQDDPEAQTKMDAMYGFQQMVAAEYSRQMLAATSQWQTLAPEWQDASTLSDFPIRVTAQEAKEIVHRIASILLDELHKHPLQNAGESPETNPDDDTQAFTIQLLAFPLHAALSGGLQDDEYDEGE</sequence>
<dbReference type="SMART" id="SM00418">
    <property type="entry name" value="HTH_ARSR"/>
    <property type="match status" value="1"/>
</dbReference>
<dbReference type="Pfam" id="PF12840">
    <property type="entry name" value="HTH_20"/>
    <property type="match status" value="1"/>
</dbReference>
<dbReference type="InterPro" id="IPR051011">
    <property type="entry name" value="Metal_resp_trans_reg"/>
</dbReference>
<reference evidence="5" key="1">
    <citation type="journal article" date="2020" name="Biotechnol. Biofuels">
        <title>New insights from the biogas microbiome by comprehensive genome-resolved metagenomics of nearly 1600 species originating from multiple anaerobic digesters.</title>
        <authorList>
            <person name="Campanaro S."/>
            <person name="Treu L."/>
            <person name="Rodriguez-R L.M."/>
            <person name="Kovalovszki A."/>
            <person name="Ziels R.M."/>
            <person name="Maus I."/>
            <person name="Zhu X."/>
            <person name="Kougias P.G."/>
            <person name="Basile A."/>
            <person name="Luo G."/>
            <person name="Schluter A."/>
            <person name="Konstantinidis K.T."/>
            <person name="Angelidaki I."/>
        </authorList>
    </citation>
    <scope>NUCLEOTIDE SEQUENCE</scope>
    <source>
        <strain evidence="5">AS01afH2WH_6</strain>
    </source>
</reference>
<dbReference type="GO" id="GO:0003700">
    <property type="term" value="F:DNA-binding transcription factor activity"/>
    <property type="evidence" value="ECO:0007669"/>
    <property type="project" value="InterPro"/>
</dbReference>
<protein>
    <submittedName>
        <fullName evidence="5">Helix-turn-helix domain-containing protein</fullName>
    </submittedName>
</protein>
<reference evidence="5" key="2">
    <citation type="submission" date="2020-01" db="EMBL/GenBank/DDBJ databases">
        <authorList>
            <person name="Campanaro S."/>
        </authorList>
    </citation>
    <scope>NUCLEOTIDE SEQUENCE</scope>
    <source>
        <strain evidence="5">AS01afH2WH_6</strain>
    </source>
</reference>
<dbReference type="AlphaFoldDB" id="A0A971CY80"/>
<dbReference type="PANTHER" id="PTHR43132">
    <property type="entry name" value="ARSENICAL RESISTANCE OPERON REPRESSOR ARSR-RELATED"/>
    <property type="match status" value="1"/>
</dbReference>
<evidence type="ECO:0000313" key="6">
    <source>
        <dbReference type="Proteomes" id="UP000767327"/>
    </source>
</evidence>
<dbReference type="RefSeq" id="WP_273172529.1">
    <property type="nucleotide sequence ID" value="NZ_JAAXZR010000007.1"/>
</dbReference>
<dbReference type="InterPro" id="IPR036388">
    <property type="entry name" value="WH-like_DNA-bd_sf"/>
</dbReference>
<dbReference type="SUPFAM" id="SSF46785">
    <property type="entry name" value="Winged helix' DNA-binding domain"/>
    <property type="match status" value="1"/>
</dbReference>
<dbReference type="Gene3D" id="1.10.10.10">
    <property type="entry name" value="Winged helix-like DNA-binding domain superfamily/Winged helix DNA-binding domain"/>
    <property type="match status" value="1"/>
</dbReference>
<dbReference type="Proteomes" id="UP000767327">
    <property type="component" value="Unassembled WGS sequence"/>
</dbReference>
<evidence type="ECO:0000259" key="4">
    <source>
        <dbReference type="SMART" id="SM00418"/>
    </source>
</evidence>
<dbReference type="PANTHER" id="PTHR43132:SF2">
    <property type="entry name" value="ARSENICAL RESISTANCE OPERON REPRESSOR ARSR-RELATED"/>
    <property type="match status" value="1"/>
</dbReference>
<dbReference type="InterPro" id="IPR011991">
    <property type="entry name" value="ArsR-like_HTH"/>
</dbReference>
<evidence type="ECO:0000256" key="3">
    <source>
        <dbReference type="ARBA" id="ARBA00023163"/>
    </source>
</evidence>
<evidence type="ECO:0000256" key="2">
    <source>
        <dbReference type="ARBA" id="ARBA00023125"/>
    </source>
</evidence>
<feature type="domain" description="HTH arsR-type" evidence="4">
    <location>
        <begin position="18"/>
        <end position="105"/>
    </location>
</feature>
<keyword evidence="1" id="KW-0805">Transcription regulation</keyword>
<name>A0A971CY80_9BIFI</name>
<keyword evidence="2" id="KW-0238">DNA-binding</keyword>
<gene>
    <name evidence="5" type="ORF">GXW98_01725</name>
</gene>
<dbReference type="EMBL" id="JAAXZR010000007">
    <property type="protein sequence ID" value="NLT78992.1"/>
    <property type="molecule type" value="Genomic_DNA"/>
</dbReference>
<keyword evidence="3" id="KW-0804">Transcription</keyword>
<dbReference type="InterPro" id="IPR036390">
    <property type="entry name" value="WH_DNA-bd_sf"/>
</dbReference>
<evidence type="ECO:0000256" key="1">
    <source>
        <dbReference type="ARBA" id="ARBA00023015"/>
    </source>
</evidence>
<dbReference type="GO" id="GO:0003677">
    <property type="term" value="F:DNA binding"/>
    <property type="evidence" value="ECO:0007669"/>
    <property type="project" value="UniProtKB-KW"/>
</dbReference>
<evidence type="ECO:0000313" key="5">
    <source>
        <dbReference type="EMBL" id="NLT78992.1"/>
    </source>
</evidence>
<accession>A0A971CY80</accession>
<comment type="caution">
    <text evidence="5">The sequence shown here is derived from an EMBL/GenBank/DDBJ whole genome shotgun (WGS) entry which is preliminary data.</text>
</comment>
<dbReference type="CDD" id="cd00090">
    <property type="entry name" value="HTH_ARSR"/>
    <property type="match status" value="1"/>
</dbReference>
<dbReference type="InterPro" id="IPR001845">
    <property type="entry name" value="HTH_ArsR_DNA-bd_dom"/>
</dbReference>